<accession>A0AAV8QPV7</accession>
<evidence type="ECO:0000313" key="2">
    <source>
        <dbReference type="EMBL" id="KAJ8477382.1"/>
    </source>
</evidence>
<feature type="region of interest" description="Disordered" evidence="1">
    <location>
        <begin position="142"/>
        <end position="164"/>
    </location>
</feature>
<protein>
    <submittedName>
        <fullName evidence="2">Uncharacterized protein</fullName>
    </submittedName>
</protein>
<comment type="caution">
    <text evidence="2">The sequence shown here is derived from an EMBL/GenBank/DDBJ whole genome shotgun (WGS) entry which is preliminary data.</text>
</comment>
<sequence length="164" mass="17418">MAEAGSPAAATGMGSGASARRSRRSLSLSLSYPAVAMTTTHRSIAPAITPAENRAISCHDDLEREVSSSVERSRGFHLDVNSCVPLKEGGKGKSVSRLWRSSSGTMVMHSMVPYLLHAVILRESLGLLYPLTIPSFQMDGLDAAPSTPPDEEATAIDHEQNVAN</sequence>
<feature type="region of interest" description="Disordered" evidence="1">
    <location>
        <begin position="1"/>
        <end position="21"/>
    </location>
</feature>
<gene>
    <name evidence="2" type="ORF">OPV22_021109</name>
</gene>
<evidence type="ECO:0000313" key="3">
    <source>
        <dbReference type="Proteomes" id="UP001222027"/>
    </source>
</evidence>
<dbReference type="Proteomes" id="UP001222027">
    <property type="component" value="Unassembled WGS sequence"/>
</dbReference>
<feature type="compositionally biased region" description="Basic and acidic residues" evidence="1">
    <location>
        <begin position="155"/>
        <end position="164"/>
    </location>
</feature>
<reference evidence="2 3" key="1">
    <citation type="submission" date="2022-12" db="EMBL/GenBank/DDBJ databases">
        <title>Chromosome-scale assembly of the Ensete ventricosum genome.</title>
        <authorList>
            <person name="Dussert Y."/>
            <person name="Stocks J."/>
            <person name="Wendawek A."/>
            <person name="Woldeyes F."/>
            <person name="Nichols R.A."/>
            <person name="Borrell J.S."/>
        </authorList>
    </citation>
    <scope>NUCLEOTIDE SEQUENCE [LARGE SCALE GENOMIC DNA]</scope>
    <source>
        <strain evidence="3">cv. Maze</strain>
        <tissue evidence="2">Seeds</tissue>
    </source>
</reference>
<proteinExistence type="predicted"/>
<dbReference type="EMBL" id="JAQQAF010000006">
    <property type="protein sequence ID" value="KAJ8477382.1"/>
    <property type="molecule type" value="Genomic_DNA"/>
</dbReference>
<name>A0AAV8QPV7_ENSVE</name>
<keyword evidence="3" id="KW-1185">Reference proteome</keyword>
<organism evidence="2 3">
    <name type="scientific">Ensete ventricosum</name>
    <name type="common">Abyssinian banana</name>
    <name type="synonym">Musa ensete</name>
    <dbReference type="NCBI Taxonomy" id="4639"/>
    <lineage>
        <taxon>Eukaryota</taxon>
        <taxon>Viridiplantae</taxon>
        <taxon>Streptophyta</taxon>
        <taxon>Embryophyta</taxon>
        <taxon>Tracheophyta</taxon>
        <taxon>Spermatophyta</taxon>
        <taxon>Magnoliopsida</taxon>
        <taxon>Liliopsida</taxon>
        <taxon>Zingiberales</taxon>
        <taxon>Musaceae</taxon>
        <taxon>Ensete</taxon>
    </lineage>
</organism>
<evidence type="ECO:0000256" key="1">
    <source>
        <dbReference type="SAM" id="MobiDB-lite"/>
    </source>
</evidence>
<dbReference type="AlphaFoldDB" id="A0AAV8QPV7"/>